<comment type="cofactor">
    <cofactor evidence="1 6">
        <name>FAD</name>
        <dbReference type="ChEBI" id="CHEBI:57692"/>
    </cofactor>
</comment>
<dbReference type="Proteomes" id="UP000285744">
    <property type="component" value="Unassembled WGS sequence"/>
</dbReference>
<evidence type="ECO:0000313" key="11">
    <source>
        <dbReference type="Proteomes" id="UP000285744"/>
    </source>
</evidence>
<sequence>MDLGLSAEQAAVRRLAAEFVDREVRPHAAEWDRRESVDPAIVGLLGDLGFLGLTIPESDGGSGGDHLTYCLVLEELGRGDSAVRGIVSVSLGLVAASIARHGSAEQRAHWLPRLCSGAALGCFALTEPDSGSDAAALATRAVRDGGDWLLTGTKTFITNGTTADLALVFARTGEPGHRGITAFLVPTDSPGLARREIHGKLGLRGQATGELRFDGVRVPDSARLGEEGGGFRLAMATLAKGRMSVAAGCVGIAQGCLDAAVAYAAQRTQFGKPIAGHQLVQQMIAAIAVDTAAARLLVWQVADLLDRGEPYATEASMAKLFASEAAVRAANNAVQVFGGYGYIDEYPVGRYLRDARVTTLYEGTSQIQQLLIGRALTGVSAF</sequence>
<evidence type="ECO:0000256" key="6">
    <source>
        <dbReference type="RuleBase" id="RU362125"/>
    </source>
</evidence>
<accession>A0A420F851</accession>
<organism evidence="10 11">
    <name type="scientific">Micromonospora globbae</name>
    <dbReference type="NCBI Taxonomy" id="1894969"/>
    <lineage>
        <taxon>Bacteria</taxon>
        <taxon>Bacillati</taxon>
        <taxon>Actinomycetota</taxon>
        <taxon>Actinomycetes</taxon>
        <taxon>Micromonosporales</taxon>
        <taxon>Micromonosporaceae</taxon>
        <taxon>Micromonospora</taxon>
    </lineage>
</organism>
<dbReference type="InterPro" id="IPR037069">
    <property type="entry name" value="AcylCoA_DH/ox_N_sf"/>
</dbReference>
<dbReference type="InterPro" id="IPR036250">
    <property type="entry name" value="AcylCo_DH-like_C"/>
</dbReference>
<evidence type="ECO:0000256" key="3">
    <source>
        <dbReference type="ARBA" id="ARBA00022630"/>
    </source>
</evidence>
<gene>
    <name evidence="10" type="ORF">D7I43_00565</name>
</gene>
<feature type="domain" description="Acyl-CoA oxidase/dehydrogenase middle" evidence="8">
    <location>
        <begin position="122"/>
        <end position="216"/>
    </location>
</feature>
<dbReference type="Gene3D" id="1.20.140.10">
    <property type="entry name" value="Butyryl-CoA Dehydrogenase, subunit A, domain 3"/>
    <property type="match status" value="1"/>
</dbReference>
<dbReference type="PANTHER" id="PTHR43884:SF12">
    <property type="entry name" value="ISOVALERYL-COA DEHYDROGENASE, MITOCHONDRIAL-RELATED"/>
    <property type="match status" value="1"/>
</dbReference>
<keyword evidence="5 6" id="KW-0560">Oxidoreductase</keyword>
<dbReference type="InterPro" id="IPR013786">
    <property type="entry name" value="AcylCoA_DH/ox_N"/>
</dbReference>
<dbReference type="FunFam" id="1.10.540.10:FF:000002">
    <property type="entry name" value="Acyl-CoA dehydrogenase FadE19"/>
    <property type="match status" value="1"/>
</dbReference>
<reference evidence="10 11" key="1">
    <citation type="journal article" date="2018" name="Int. J. Syst. Evol. Microbiol.">
        <title>Micromonospora globbae sp. nov., an endophytic actinomycete isolated from roots of Globba winitii C. H. Wright.</title>
        <authorList>
            <person name="Kuncharoen N."/>
            <person name="Pittayakhajonwut P."/>
            <person name="Tanasupawat S."/>
        </authorList>
    </citation>
    <scope>NUCLEOTIDE SEQUENCE [LARGE SCALE GENOMIC DNA]</scope>
    <source>
        <strain evidence="10 11">WPS1-2</strain>
    </source>
</reference>
<dbReference type="Gene3D" id="2.40.110.10">
    <property type="entry name" value="Butyryl-CoA Dehydrogenase, subunit A, domain 2"/>
    <property type="match status" value="1"/>
</dbReference>
<dbReference type="InterPro" id="IPR006091">
    <property type="entry name" value="Acyl-CoA_Oxase/DH_mid-dom"/>
</dbReference>
<evidence type="ECO:0000256" key="5">
    <source>
        <dbReference type="ARBA" id="ARBA00023002"/>
    </source>
</evidence>
<evidence type="ECO:0000259" key="9">
    <source>
        <dbReference type="Pfam" id="PF02771"/>
    </source>
</evidence>
<dbReference type="PROSITE" id="PS00072">
    <property type="entry name" value="ACYL_COA_DH_1"/>
    <property type="match status" value="1"/>
</dbReference>
<dbReference type="SUPFAM" id="SSF47203">
    <property type="entry name" value="Acyl-CoA dehydrogenase C-terminal domain-like"/>
    <property type="match status" value="1"/>
</dbReference>
<dbReference type="Pfam" id="PF02770">
    <property type="entry name" value="Acyl-CoA_dh_M"/>
    <property type="match status" value="1"/>
</dbReference>
<dbReference type="Gene3D" id="1.10.540.10">
    <property type="entry name" value="Acyl-CoA dehydrogenase/oxidase, N-terminal domain"/>
    <property type="match status" value="1"/>
</dbReference>
<protein>
    <submittedName>
        <fullName evidence="10">Acyl-CoA dehydrogenase</fullName>
    </submittedName>
</protein>
<dbReference type="InterPro" id="IPR006089">
    <property type="entry name" value="Acyl-CoA_DH_CS"/>
</dbReference>
<evidence type="ECO:0000259" key="8">
    <source>
        <dbReference type="Pfam" id="PF02770"/>
    </source>
</evidence>
<comment type="caution">
    <text evidence="10">The sequence shown here is derived from an EMBL/GenBank/DDBJ whole genome shotgun (WGS) entry which is preliminary data.</text>
</comment>
<name>A0A420F851_9ACTN</name>
<dbReference type="RefSeq" id="WP_120326352.1">
    <property type="nucleotide sequence ID" value="NZ_RAQQ01000001.1"/>
</dbReference>
<dbReference type="FunFam" id="1.20.140.10:FF:000004">
    <property type="entry name" value="Acyl-CoA dehydrogenase FadE25"/>
    <property type="match status" value="1"/>
</dbReference>
<dbReference type="PIRSF" id="PIRSF016578">
    <property type="entry name" value="HsaA"/>
    <property type="match status" value="1"/>
</dbReference>
<dbReference type="FunFam" id="2.40.110.10:FF:000009">
    <property type="entry name" value="Acyl-CoA dehydrogenase"/>
    <property type="match status" value="1"/>
</dbReference>
<evidence type="ECO:0000256" key="1">
    <source>
        <dbReference type="ARBA" id="ARBA00001974"/>
    </source>
</evidence>
<dbReference type="InterPro" id="IPR009075">
    <property type="entry name" value="AcylCo_DH/oxidase_C"/>
</dbReference>
<evidence type="ECO:0000313" key="10">
    <source>
        <dbReference type="EMBL" id="RKF29113.1"/>
    </source>
</evidence>
<proteinExistence type="inferred from homology"/>
<feature type="domain" description="Acyl-CoA dehydrogenase/oxidase N-terminal" evidence="9">
    <location>
        <begin position="6"/>
        <end position="117"/>
    </location>
</feature>
<dbReference type="InterPro" id="IPR046373">
    <property type="entry name" value="Acyl-CoA_Oxase/DH_mid-dom_sf"/>
</dbReference>
<dbReference type="InterPro" id="IPR009100">
    <property type="entry name" value="AcylCoA_DH/oxidase_NM_dom_sf"/>
</dbReference>
<dbReference type="PANTHER" id="PTHR43884">
    <property type="entry name" value="ACYL-COA DEHYDROGENASE"/>
    <property type="match status" value="1"/>
</dbReference>
<dbReference type="AlphaFoldDB" id="A0A420F851"/>
<dbReference type="Pfam" id="PF00441">
    <property type="entry name" value="Acyl-CoA_dh_1"/>
    <property type="match status" value="1"/>
</dbReference>
<keyword evidence="3 6" id="KW-0285">Flavoprotein</keyword>
<evidence type="ECO:0000259" key="7">
    <source>
        <dbReference type="Pfam" id="PF00441"/>
    </source>
</evidence>
<dbReference type="SUPFAM" id="SSF56645">
    <property type="entry name" value="Acyl-CoA dehydrogenase NM domain-like"/>
    <property type="match status" value="1"/>
</dbReference>
<dbReference type="Pfam" id="PF02771">
    <property type="entry name" value="Acyl-CoA_dh_N"/>
    <property type="match status" value="1"/>
</dbReference>
<dbReference type="PROSITE" id="PS00073">
    <property type="entry name" value="ACYL_COA_DH_2"/>
    <property type="match status" value="1"/>
</dbReference>
<keyword evidence="4 6" id="KW-0274">FAD</keyword>
<evidence type="ECO:0000256" key="4">
    <source>
        <dbReference type="ARBA" id="ARBA00022827"/>
    </source>
</evidence>
<evidence type="ECO:0000256" key="2">
    <source>
        <dbReference type="ARBA" id="ARBA00009347"/>
    </source>
</evidence>
<dbReference type="OrthoDB" id="3176804at2"/>
<comment type="similarity">
    <text evidence="2 6">Belongs to the acyl-CoA dehydrogenase family.</text>
</comment>
<dbReference type="EMBL" id="RAQQ01000001">
    <property type="protein sequence ID" value="RKF29113.1"/>
    <property type="molecule type" value="Genomic_DNA"/>
</dbReference>
<dbReference type="GO" id="GO:0003995">
    <property type="term" value="F:acyl-CoA dehydrogenase activity"/>
    <property type="evidence" value="ECO:0007669"/>
    <property type="project" value="InterPro"/>
</dbReference>
<dbReference type="GO" id="GO:0050660">
    <property type="term" value="F:flavin adenine dinucleotide binding"/>
    <property type="evidence" value="ECO:0007669"/>
    <property type="project" value="InterPro"/>
</dbReference>
<feature type="domain" description="Acyl-CoA dehydrogenase/oxidase C-terminal" evidence="7">
    <location>
        <begin position="228"/>
        <end position="376"/>
    </location>
</feature>